<dbReference type="SUPFAM" id="SSF143422">
    <property type="entry name" value="Transposase IS200-like"/>
    <property type="match status" value="1"/>
</dbReference>
<dbReference type="Gene3D" id="3.30.70.1290">
    <property type="entry name" value="Transposase IS200-like"/>
    <property type="match status" value="1"/>
</dbReference>
<comment type="caution">
    <text evidence="2">The sequence shown here is derived from an EMBL/GenBank/DDBJ whole genome shotgun (WGS) entry which is preliminary data.</text>
</comment>
<evidence type="ECO:0000313" key="3">
    <source>
        <dbReference type="Proteomes" id="UP000758652"/>
    </source>
</evidence>
<accession>A0ABR9RJE3</accession>
<dbReference type="EMBL" id="JADCKL010000004">
    <property type="protein sequence ID" value="MBE5063076.1"/>
    <property type="molecule type" value="Genomic_DNA"/>
</dbReference>
<gene>
    <name evidence="2" type="ORF">INF30_07360</name>
</gene>
<sequence>MPQRKRQESSTGIYHVVGKGIARENNFNQTREKKYFQKIIRKYQSKYAVKIYAYCIMSNHVHIMIGAELQVLSLFMARILAEYAFYYNYKHNRNGHVFQNRFTSECIETESYFWNCLRYIHMNPVKAGMVVHAGDYRFSSMKEFFSGKDPLIHPDSIQLVKQRFCDRMSFDDFHGKRKYEIFQDIYEEMEQQRIEIAERIAREMYAQARMNYLSQVFEEKEYREEYMERIQQTLHVSQRKSKLLYSKVRNQVKNN</sequence>
<keyword evidence="3" id="KW-1185">Reference proteome</keyword>
<dbReference type="PANTHER" id="PTHR34322:SF2">
    <property type="entry name" value="TRANSPOSASE IS200-LIKE DOMAIN-CONTAINING PROTEIN"/>
    <property type="match status" value="1"/>
</dbReference>
<reference evidence="2 3" key="1">
    <citation type="submission" date="2020-10" db="EMBL/GenBank/DDBJ databases">
        <title>ChiBAC.</title>
        <authorList>
            <person name="Zenner C."/>
            <person name="Hitch T.C.A."/>
            <person name="Clavel T."/>
        </authorList>
    </citation>
    <scope>NUCLEOTIDE SEQUENCE [LARGE SCALE GENOMIC DNA]</scope>
    <source>
        <strain evidence="2 3">DSM 108991</strain>
    </source>
</reference>
<protein>
    <submittedName>
        <fullName evidence="2">Transposase</fullName>
    </submittedName>
</protein>
<dbReference type="PANTHER" id="PTHR34322">
    <property type="entry name" value="TRANSPOSASE, Y1_TNP DOMAIN-CONTAINING"/>
    <property type="match status" value="1"/>
</dbReference>
<dbReference type="Proteomes" id="UP000758652">
    <property type="component" value="Unassembled WGS sequence"/>
</dbReference>
<dbReference type="RefSeq" id="WP_226394762.1">
    <property type="nucleotide sequence ID" value="NZ_JADCKL010000004.1"/>
</dbReference>
<dbReference type="InterPro" id="IPR002686">
    <property type="entry name" value="Transposase_17"/>
</dbReference>
<evidence type="ECO:0000313" key="2">
    <source>
        <dbReference type="EMBL" id="MBE5063076.1"/>
    </source>
</evidence>
<dbReference type="InterPro" id="IPR036515">
    <property type="entry name" value="Transposase_17_sf"/>
</dbReference>
<proteinExistence type="predicted"/>
<evidence type="ECO:0000259" key="1">
    <source>
        <dbReference type="SMART" id="SM01321"/>
    </source>
</evidence>
<dbReference type="Pfam" id="PF01797">
    <property type="entry name" value="Y1_Tnp"/>
    <property type="match status" value="1"/>
</dbReference>
<name>A0ABR9RJE3_9FIRM</name>
<feature type="domain" description="Transposase IS200-like" evidence="1">
    <location>
        <begin position="9"/>
        <end position="123"/>
    </location>
</feature>
<organism evidence="2 3">
    <name type="scientific">Claveliimonas monacensis</name>
    <dbReference type="NCBI Taxonomy" id="2779351"/>
    <lineage>
        <taxon>Bacteria</taxon>
        <taxon>Bacillati</taxon>
        <taxon>Bacillota</taxon>
        <taxon>Clostridia</taxon>
        <taxon>Lachnospirales</taxon>
        <taxon>Lachnospiraceae</taxon>
        <taxon>Claveliimonas</taxon>
    </lineage>
</organism>
<dbReference type="NCBIfam" id="NF047646">
    <property type="entry name" value="REP_Tyr_transpos"/>
    <property type="match status" value="1"/>
</dbReference>
<dbReference type="SMART" id="SM01321">
    <property type="entry name" value="Y1_Tnp"/>
    <property type="match status" value="1"/>
</dbReference>